<feature type="transmembrane region" description="Helical" evidence="7">
    <location>
        <begin position="75"/>
        <end position="99"/>
    </location>
</feature>
<evidence type="ECO:0000256" key="6">
    <source>
        <dbReference type="ARBA" id="ARBA00023136"/>
    </source>
</evidence>
<gene>
    <name evidence="9" type="ORF">UFOPK3376_01655</name>
</gene>
<feature type="domain" description="ABC transmembrane type-1" evidence="8">
    <location>
        <begin position="71"/>
        <end position="260"/>
    </location>
</feature>
<protein>
    <submittedName>
        <fullName evidence="9">Unannotated protein</fullName>
    </submittedName>
</protein>
<evidence type="ECO:0000256" key="2">
    <source>
        <dbReference type="ARBA" id="ARBA00022448"/>
    </source>
</evidence>
<keyword evidence="2" id="KW-0813">Transport</keyword>
<accession>A0A6J7EG42</accession>
<feature type="transmembrane region" description="Helical" evidence="7">
    <location>
        <begin position="241"/>
        <end position="260"/>
    </location>
</feature>
<evidence type="ECO:0000313" key="9">
    <source>
        <dbReference type="EMBL" id="CAB4882257.1"/>
    </source>
</evidence>
<dbReference type="PANTHER" id="PTHR43744">
    <property type="entry name" value="ABC TRANSPORTER PERMEASE PROTEIN MG189-RELATED-RELATED"/>
    <property type="match status" value="1"/>
</dbReference>
<evidence type="ECO:0000256" key="5">
    <source>
        <dbReference type="ARBA" id="ARBA00022989"/>
    </source>
</evidence>
<evidence type="ECO:0000259" key="8">
    <source>
        <dbReference type="PROSITE" id="PS50928"/>
    </source>
</evidence>
<dbReference type="AlphaFoldDB" id="A0A6J7EG42"/>
<dbReference type="EMBL" id="CAFBLP010000039">
    <property type="protein sequence ID" value="CAB4882257.1"/>
    <property type="molecule type" value="Genomic_DNA"/>
</dbReference>
<evidence type="ECO:0000256" key="4">
    <source>
        <dbReference type="ARBA" id="ARBA00022692"/>
    </source>
</evidence>
<dbReference type="GO" id="GO:0055085">
    <property type="term" value="P:transmembrane transport"/>
    <property type="evidence" value="ECO:0007669"/>
    <property type="project" value="InterPro"/>
</dbReference>
<sequence>MAIDQVHGARKVGRYVLLSAMAVIVLFPIYMMVVGSLKPGNKVLVHPLLPTDFTTSTLREAWNSGHLGRALWNSALVSTVITIAQVATSILAAYAFAFLRFPGRSIVFVAFLATLLVPLEATLTVNRRTMQDLSWINSYKALTVPFLATAFGIFMIRQVFLQIPREMHEAASMDGLGHLGFLWQVAVPLSRPTIGALALFSFLSSWNQYLWPNLVTTNAKYNTVQTGLKALKSASLDKPNLVIAGTVIVALPIFIVLVAFQRQLIRGLTAGAVKG</sequence>
<evidence type="ECO:0000256" key="1">
    <source>
        <dbReference type="ARBA" id="ARBA00004651"/>
    </source>
</evidence>
<feature type="transmembrane region" description="Helical" evidence="7">
    <location>
        <begin position="138"/>
        <end position="160"/>
    </location>
</feature>
<dbReference type="Pfam" id="PF00528">
    <property type="entry name" value="BPD_transp_1"/>
    <property type="match status" value="1"/>
</dbReference>
<organism evidence="9">
    <name type="scientific">freshwater metagenome</name>
    <dbReference type="NCBI Taxonomy" id="449393"/>
    <lineage>
        <taxon>unclassified sequences</taxon>
        <taxon>metagenomes</taxon>
        <taxon>ecological metagenomes</taxon>
    </lineage>
</organism>
<feature type="transmembrane region" description="Helical" evidence="7">
    <location>
        <begin position="12"/>
        <end position="33"/>
    </location>
</feature>
<dbReference type="PANTHER" id="PTHR43744:SF8">
    <property type="entry name" value="SN-GLYCEROL-3-PHOSPHATE TRANSPORT SYSTEM PERMEASE PROTEIN UGPE"/>
    <property type="match status" value="1"/>
</dbReference>
<feature type="transmembrane region" description="Helical" evidence="7">
    <location>
        <begin position="181"/>
        <end position="203"/>
    </location>
</feature>
<keyword evidence="5 7" id="KW-1133">Transmembrane helix</keyword>
<dbReference type="InterPro" id="IPR000515">
    <property type="entry name" value="MetI-like"/>
</dbReference>
<dbReference type="Gene3D" id="1.10.3720.10">
    <property type="entry name" value="MetI-like"/>
    <property type="match status" value="1"/>
</dbReference>
<comment type="subcellular location">
    <subcellularLocation>
        <location evidence="1">Cell membrane</location>
        <topology evidence="1">Multi-pass membrane protein</topology>
    </subcellularLocation>
</comment>
<dbReference type="PROSITE" id="PS50928">
    <property type="entry name" value="ABC_TM1"/>
    <property type="match status" value="1"/>
</dbReference>
<reference evidence="9" key="1">
    <citation type="submission" date="2020-05" db="EMBL/GenBank/DDBJ databases">
        <authorList>
            <person name="Chiriac C."/>
            <person name="Salcher M."/>
            <person name="Ghai R."/>
            <person name="Kavagutti S V."/>
        </authorList>
    </citation>
    <scope>NUCLEOTIDE SEQUENCE</scope>
</reference>
<feature type="transmembrane region" description="Helical" evidence="7">
    <location>
        <begin position="106"/>
        <end position="126"/>
    </location>
</feature>
<dbReference type="InterPro" id="IPR035906">
    <property type="entry name" value="MetI-like_sf"/>
</dbReference>
<name>A0A6J7EG42_9ZZZZ</name>
<dbReference type="GO" id="GO:0005886">
    <property type="term" value="C:plasma membrane"/>
    <property type="evidence" value="ECO:0007669"/>
    <property type="project" value="UniProtKB-SubCell"/>
</dbReference>
<keyword evidence="4 7" id="KW-0812">Transmembrane</keyword>
<proteinExistence type="predicted"/>
<keyword evidence="6 7" id="KW-0472">Membrane</keyword>
<keyword evidence="3" id="KW-1003">Cell membrane</keyword>
<evidence type="ECO:0000256" key="3">
    <source>
        <dbReference type="ARBA" id="ARBA00022475"/>
    </source>
</evidence>
<dbReference type="SUPFAM" id="SSF161098">
    <property type="entry name" value="MetI-like"/>
    <property type="match status" value="1"/>
</dbReference>
<dbReference type="CDD" id="cd06261">
    <property type="entry name" value="TM_PBP2"/>
    <property type="match status" value="1"/>
</dbReference>
<evidence type="ECO:0000256" key="7">
    <source>
        <dbReference type="SAM" id="Phobius"/>
    </source>
</evidence>